<gene>
    <name evidence="2" type="ORF">N9R04_06470</name>
</gene>
<organism evidence="2 3">
    <name type="scientific">Staphylococcus marylandisciuri</name>
    <dbReference type="NCBI Taxonomy" id="2981529"/>
    <lineage>
        <taxon>Bacteria</taxon>
        <taxon>Bacillati</taxon>
        <taxon>Bacillota</taxon>
        <taxon>Bacilli</taxon>
        <taxon>Bacillales</taxon>
        <taxon>Staphylococcaceae</taxon>
        <taxon>Staphylococcus</taxon>
    </lineage>
</organism>
<reference evidence="2 3" key="1">
    <citation type="journal article" date="2023" name="Int. J. Syst. Evol. Microbiol.">
        <title>Streptococcus sciuri sp. nov., Staphylococcus marylandisciuri sp. nov. and Staphylococcus americanisciuri sp. nov., isolated from faeces of eastern grey squirrel (Sciurus carolinensis).</title>
        <authorList>
            <person name="Volokhov D.V."/>
            <person name="Zagorodnyaya T.A."/>
            <person name="Furtak V.A."/>
            <person name="Nattanmai G."/>
            <person name="Randall L."/>
            <person name="Jose S."/>
            <person name="Gao Y."/>
            <person name="Eisenberg T."/>
            <person name="Delmonte P."/>
            <person name="Blom J."/>
            <person name="Mitchell K.K."/>
        </authorList>
    </citation>
    <scope>NUCLEOTIDE SEQUENCE [LARGE SCALE GENOMIC DNA]</scope>
    <source>
        <strain evidence="2 3">SQ8-PEA</strain>
    </source>
</reference>
<protein>
    <recommendedName>
        <fullName evidence="4">Late competence protein ComGE</fullName>
    </recommendedName>
</protein>
<dbReference type="RefSeq" id="WP_262855950.1">
    <property type="nucleotide sequence ID" value="NZ_JAOPKZ010000010.1"/>
</dbReference>
<evidence type="ECO:0000256" key="1">
    <source>
        <dbReference type="SAM" id="Phobius"/>
    </source>
</evidence>
<evidence type="ECO:0008006" key="4">
    <source>
        <dbReference type="Google" id="ProtNLM"/>
    </source>
</evidence>
<proteinExistence type="predicted"/>
<name>A0ABT2QQY1_9STAP</name>
<comment type="caution">
    <text evidence="2">The sequence shown here is derived from an EMBL/GenBank/DDBJ whole genome shotgun (WGS) entry which is preliminary data.</text>
</comment>
<accession>A0ABT2QQY1</accession>
<dbReference type="Proteomes" id="UP001209553">
    <property type="component" value="Unassembled WGS sequence"/>
</dbReference>
<evidence type="ECO:0000313" key="3">
    <source>
        <dbReference type="Proteomes" id="UP001209553"/>
    </source>
</evidence>
<dbReference type="EMBL" id="JAOPKZ010000010">
    <property type="protein sequence ID" value="MCU5746360.1"/>
    <property type="molecule type" value="Genomic_DNA"/>
</dbReference>
<feature type="transmembrane region" description="Helical" evidence="1">
    <location>
        <begin position="12"/>
        <end position="33"/>
    </location>
</feature>
<sequence>MKKLNVKGSLLLDGLISLSIISLLCFLLVPLMIKLDHTLTEKESEIEMKRLLATVSHKYSLRELKHGLQISNSNIYTYNDQLCITSKHKSLCTSI</sequence>
<evidence type="ECO:0000313" key="2">
    <source>
        <dbReference type="EMBL" id="MCU5746360.1"/>
    </source>
</evidence>
<keyword evidence="1" id="KW-1133">Transmembrane helix</keyword>
<keyword evidence="1" id="KW-0472">Membrane</keyword>
<keyword evidence="1" id="KW-0812">Transmembrane</keyword>
<keyword evidence="3" id="KW-1185">Reference proteome</keyword>